<dbReference type="AlphaFoldDB" id="A0AA91VDY0"/>
<dbReference type="EMBL" id="NVOR01000015">
    <property type="protein sequence ID" value="PED83506.1"/>
    <property type="molecule type" value="Genomic_DNA"/>
</dbReference>
<evidence type="ECO:0000313" key="2">
    <source>
        <dbReference type="Proteomes" id="UP000221020"/>
    </source>
</evidence>
<sequence length="74" mass="8955">MQRKRDGYKKRCLPDILVKHLFLLYKSILIFRHLNPCYAEQKVTYTRLLFLLLLRMWQKKVMTASMHGQMLSPT</sequence>
<protein>
    <submittedName>
        <fullName evidence="1">Uncharacterized protein</fullName>
    </submittedName>
</protein>
<name>A0AA91VDY0_9BACI</name>
<comment type="caution">
    <text evidence="1">The sequence shown here is derived from an EMBL/GenBank/DDBJ whole genome shotgun (WGS) entry which is preliminary data.</text>
</comment>
<proteinExistence type="predicted"/>
<accession>A0AA91VDY0</accession>
<gene>
    <name evidence="1" type="ORF">CON65_06440</name>
</gene>
<evidence type="ECO:0000313" key="1">
    <source>
        <dbReference type="EMBL" id="PED83506.1"/>
    </source>
</evidence>
<reference evidence="1 2" key="1">
    <citation type="submission" date="2017-09" db="EMBL/GenBank/DDBJ databases">
        <title>Large-scale bioinformatics analysis of Bacillus genomes uncovers conserved roles of natural products in bacterial physiology.</title>
        <authorList>
            <consortium name="Agbiome Team Llc"/>
            <person name="Bleich R.M."/>
            <person name="Grubbs K.J."/>
            <person name="Santa Maria K.C."/>
            <person name="Allen S.E."/>
            <person name="Farag S."/>
            <person name="Shank E.A."/>
            <person name="Bowers A."/>
        </authorList>
    </citation>
    <scope>NUCLEOTIDE SEQUENCE [LARGE SCALE GENOMIC DNA]</scope>
    <source>
        <strain evidence="1 2">AFS092012</strain>
    </source>
</reference>
<dbReference type="Proteomes" id="UP000221020">
    <property type="component" value="Unassembled WGS sequence"/>
</dbReference>
<organism evidence="1 2">
    <name type="scientific">Bacillus pseudomycoides</name>
    <dbReference type="NCBI Taxonomy" id="64104"/>
    <lineage>
        <taxon>Bacteria</taxon>
        <taxon>Bacillati</taxon>
        <taxon>Bacillota</taxon>
        <taxon>Bacilli</taxon>
        <taxon>Bacillales</taxon>
        <taxon>Bacillaceae</taxon>
        <taxon>Bacillus</taxon>
        <taxon>Bacillus cereus group</taxon>
    </lineage>
</organism>